<dbReference type="EMBL" id="FQVE01000002">
    <property type="protein sequence ID" value="SHF39059.1"/>
    <property type="molecule type" value="Genomic_DNA"/>
</dbReference>
<dbReference type="Proteomes" id="UP000184108">
    <property type="component" value="Unassembled WGS sequence"/>
</dbReference>
<organism evidence="1 2">
    <name type="scientific">Chryseobacterium vrystaatense</name>
    <dbReference type="NCBI Taxonomy" id="307480"/>
    <lineage>
        <taxon>Bacteria</taxon>
        <taxon>Pseudomonadati</taxon>
        <taxon>Bacteroidota</taxon>
        <taxon>Flavobacteriia</taxon>
        <taxon>Flavobacteriales</taxon>
        <taxon>Weeksellaceae</taxon>
        <taxon>Chryseobacterium group</taxon>
        <taxon>Chryseobacterium</taxon>
    </lineage>
</organism>
<name>A0A1M5B983_9FLAO</name>
<reference evidence="2" key="1">
    <citation type="submission" date="2016-11" db="EMBL/GenBank/DDBJ databases">
        <authorList>
            <person name="Varghese N."/>
            <person name="Submissions S."/>
        </authorList>
    </citation>
    <scope>NUCLEOTIDE SEQUENCE [LARGE SCALE GENOMIC DNA]</scope>
    <source>
        <strain evidence="2">YR203</strain>
    </source>
</reference>
<dbReference type="AlphaFoldDB" id="A0A1M5B983"/>
<sequence length="457" mass="54610">MKNKILPFILLFLTTFVWGQKITFNIKYSEQLAVFVFIQNLSENYPENVFKTEFEKSKYNNETYKNLISKFDKLALDYSYQFEEFPYASKTPMQTRDILKKNLIETENLNDFKLRSVGIVPNNVLNDLTLYISKLTPIYRELIYQPNKEKFEQQLKEITDYSDQHQIQSYFETGLTFYNSSWDQSIPFEIAFYPLPNSDYFTAQAFYNNFISAIQTNLRDYKDLFSVMLHETYHIIYNEQSLEVKTQIDESFKKSRSKYSNYAYLLLNEVLATALGNGYVYENLNGKPETNSWYFHQYIDLMARKIYPLVKEYIAEKKSIDKRFVDQYINLYETNFPNWINDPENIMTYRYVISENEQDFSTLRKKFRYRSIEENDTEISVSSLIKMKKMPLTKVIIVSENNQEKLSIIKKEFSELKNWKSTPDKEFVYKILLEDKSQLIIINQKNSTLEKLLESLK</sequence>
<gene>
    <name evidence="1" type="ORF">SAMN02787073_2179</name>
</gene>
<evidence type="ECO:0008006" key="3">
    <source>
        <dbReference type="Google" id="ProtNLM"/>
    </source>
</evidence>
<dbReference type="RefSeq" id="WP_073173765.1">
    <property type="nucleotide sequence ID" value="NZ_FQVE01000002.1"/>
</dbReference>
<proteinExistence type="predicted"/>
<evidence type="ECO:0000313" key="1">
    <source>
        <dbReference type="EMBL" id="SHF39059.1"/>
    </source>
</evidence>
<evidence type="ECO:0000313" key="2">
    <source>
        <dbReference type="Proteomes" id="UP000184108"/>
    </source>
</evidence>
<accession>A0A1M5B983</accession>
<protein>
    <recommendedName>
        <fullName evidence="3">DUF4932 domain-containing protein</fullName>
    </recommendedName>
</protein>